<evidence type="ECO:0000256" key="1">
    <source>
        <dbReference type="SAM" id="Phobius"/>
    </source>
</evidence>
<dbReference type="Proteomes" id="UP000006860">
    <property type="component" value="Chromosome"/>
</dbReference>
<dbReference type="KEGG" id="pbs:Plabr_0004"/>
<keyword evidence="1" id="KW-0812">Transmembrane</keyword>
<accession>F0SKL8</accession>
<sequence>MEQLHPLLTTLSGTQLFVLCLVFGSLAITFSFVLFLVVLIMRSAHEQRQTLLKVVDKLSAQGKTPTEIESLLRSARLVSRN</sequence>
<dbReference type="HOGENOM" id="CLU_2571731_0_0_0"/>
<protein>
    <submittedName>
        <fullName evidence="2">Uncharacterized protein</fullName>
    </submittedName>
</protein>
<dbReference type="AlphaFoldDB" id="F0SKL8"/>
<name>F0SKL8_RUBBR</name>
<organism evidence="2 3">
    <name type="scientific">Rubinisphaera brasiliensis (strain ATCC 49424 / DSM 5305 / JCM 21570 / IAM 15109 / NBRC 103401 / IFAM 1448)</name>
    <name type="common">Planctomyces brasiliensis</name>
    <dbReference type="NCBI Taxonomy" id="756272"/>
    <lineage>
        <taxon>Bacteria</taxon>
        <taxon>Pseudomonadati</taxon>
        <taxon>Planctomycetota</taxon>
        <taxon>Planctomycetia</taxon>
        <taxon>Planctomycetales</taxon>
        <taxon>Planctomycetaceae</taxon>
        <taxon>Rubinisphaera</taxon>
    </lineage>
</organism>
<reference evidence="3" key="1">
    <citation type="submission" date="2011-02" db="EMBL/GenBank/DDBJ databases">
        <title>The complete genome of Planctomyces brasiliensis DSM 5305.</title>
        <authorList>
            <person name="Lucas S."/>
            <person name="Copeland A."/>
            <person name="Lapidus A."/>
            <person name="Bruce D."/>
            <person name="Goodwin L."/>
            <person name="Pitluck S."/>
            <person name="Kyrpides N."/>
            <person name="Mavromatis K."/>
            <person name="Pagani I."/>
            <person name="Ivanova N."/>
            <person name="Ovchinnikova G."/>
            <person name="Lu M."/>
            <person name="Detter J.C."/>
            <person name="Han C."/>
            <person name="Land M."/>
            <person name="Hauser L."/>
            <person name="Markowitz V."/>
            <person name="Cheng J.-F."/>
            <person name="Hugenholtz P."/>
            <person name="Woyke T."/>
            <person name="Wu D."/>
            <person name="Tindall B."/>
            <person name="Pomrenke H.G."/>
            <person name="Brambilla E."/>
            <person name="Klenk H.-P."/>
            <person name="Eisen J.A."/>
        </authorList>
    </citation>
    <scope>NUCLEOTIDE SEQUENCE [LARGE SCALE GENOMIC DNA]</scope>
    <source>
        <strain evidence="3">ATCC 49424 / DSM 5305 / JCM 21570 / NBRC 103401 / IFAM 1448</strain>
    </source>
</reference>
<dbReference type="EMBL" id="CP002546">
    <property type="protein sequence ID" value="ADY57636.1"/>
    <property type="molecule type" value="Genomic_DNA"/>
</dbReference>
<keyword evidence="3" id="KW-1185">Reference proteome</keyword>
<evidence type="ECO:0000313" key="2">
    <source>
        <dbReference type="EMBL" id="ADY57636.1"/>
    </source>
</evidence>
<proteinExistence type="predicted"/>
<evidence type="ECO:0000313" key="3">
    <source>
        <dbReference type="Proteomes" id="UP000006860"/>
    </source>
</evidence>
<keyword evidence="1" id="KW-1133">Transmembrane helix</keyword>
<dbReference type="RefSeq" id="WP_013626380.1">
    <property type="nucleotide sequence ID" value="NC_015174.1"/>
</dbReference>
<gene>
    <name evidence="2" type="ordered locus">Plabr_0004</name>
</gene>
<feature type="transmembrane region" description="Helical" evidence="1">
    <location>
        <begin position="16"/>
        <end position="41"/>
    </location>
</feature>
<dbReference type="STRING" id="756272.Plabr_0004"/>
<keyword evidence="1" id="KW-0472">Membrane</keyword>